<protein>
    <submittedName>
        <fullName evidence="2">Uncharacterized protein</fullName>
    </submittedName>
</protein>
<dbReference type="RefSeq" id="XP_027613922.1">
    <property type="nucleotide sequence ID" value="XM_027758121.1"/>
</dbReference>
<feature type="compositionally biased region" description="Polar residues" evidence="1">
    <location>
        <begin position="20"/>
        <end position="35"/>
    </location>
</feature>
<evidence type="ECO:0000256" key="1">
    <source>
        <dbReference type="SAM" id="MobiDB-lite"/>
    </source>
</evidence>
<proteinExistence type="predicted"/>
<feature type="region of interest" description="Disordered" evidence="1">
    <location>
        <begin position="1"/>
        <end position="39"/>
    </location>
</feature>
<evidence type="ECO:0000313" key="2">
    <source>
        <dbReference type="EMBL" id="GBE83009.1"/>
    </source>
</evidence>
<reference evidence="2 3" key="1">
    <citation type="journal article" date="2018" name="Sci. Rep.">
        <title>Genome sequence of the cauliflower mushroom Sparassis crispa (Hanabiratake) and its association with beneficial usage.</title>
        <authorList>
            <person name="Kiyama R."/>
            <person name="Furutani Y."/>
            <person name="Kawaguchi K."/>
            <person name="Nakanishi T."/>
        </authorList>
    </citation>
    <scope>NUCLEOTIDE SEQUENCE [LARGE SCALE GENOMIC DNA]</scope>
</reference>
<feature type="region of interest" description="Disordered" evidence="1">
    <location>
        <begin position="451"/>
        <end position="489"/>
    </location>
</feature>
<accession>A0A401GLK6</accession>
<dbReference type="InParanoid" id="A0A401GLK6"/>
<keyword evidence="3" id="KW-1185">Reference proteome</keyword>
<dbReference type="EMBL" id="BFAD01000005">
    <property type="protein sequence ID" value="GBE83009.1"/>
    <property type="molecule type" value="Genomic_DNA"/>
</dbReference>
<dbReference type="GeneID" id="38779926"/>
<evidence type="ECO:0000313" key="3">
    <source>
        <dbReference type="Proteomes" id="UP000287166"/>
    </source>
</evidence>
<comment type="caution">
    <text evidence="2">The sequence shown here is derived from an EMBL/GenBank/DDBJ whole genome shotgun (WGS) entry which is preliminary data.</text>
</comment>
<feature type="region of interest" description="Disordered" evidence="1">
    <location>
        <begin position="54"/>
        <end position="78"/>
    </location>
</feature>
<feature type="compositionally biased region" description="Low complexity" evidence="1">
    <location>
        <begin position="480"/>
        <end position="489"/>
    </location>
</feature>
<sequence>MSQRRKDDNKGDGKERQDQSQHPPTRTTMSTFNDIKSQHPEQFPIFGRRFSSAERPCRADRPPVYPTFQQGSSKQAEHEPIIASRWESSVPETFAPFDPSDIPRHPMISTSQVSTTELNEMMSSFRFEEDAATSGPFFAPLPDIPAPSHVPARSFPQIFPPQMLPGEVRGQSHGRVMTSAEARDATVTGAFSGSSGLPSLLDFEQHLDQSAARFYASEGRYPFAQPIGQLQVPFGLPGPSSQTPDMSLEGPVYSPTRGFHYQIYEQSYNSSYGPSQYGEIPIGNWPGAVQIPPSLPSLPPSRSPVPQGIPRHFPAEPGLGMNTPTLRSRILRNRPNHVSPTQRLNIFSPQRTARNPIHENIPISPMVPFSGPTYTPPPATPKTIGSSLSPYPSPQSDALYAQYPGPSSMAYFSPMQDFAPSPSVTISGSNEPYPQFPVDYPSFDSIRHLSFSGDNSGGDVPAATSRWKPMELEPDATTPSQSSMSMDAQQSAAQNDPGAFYEQQECALGLYGTPEPLPPLANEAQLPIVLSDEPIEEELILDDPDQYLNMDIFLDASPDARQSGEASMTP</sequence>
<dbReference type="AlphaFoldDB" id="A0A401GLK6"/>
<gene>
    <name evidence="2" type="ORF">SCP_0500520</name>
</gene>
<feature type="compositionally biased region" description="Basic and acidic residues" evidence="1">
    <location>
        <begin position="1"/>
        <end position="19"/>
    </location>
</feature>
<dbReference type="Proteomes" id="UP000287166">
    <property type="component" value="Unassembled WGS sequence"/>
</dbReference>
<name>A0A401GLK6_9APHY</name>
<organism evidence="2 3">
    <name type="scientific">Sparassis crispa</name>
    <dbReference type="NCBI Taxonomy" id="139825"/>
    <lineage>
        <taxon>Eukaryota</taxon>
        <taxon>Fungi</taxon>
        <taxon>Dikarya</taxon>
        <taxon>Basidiomycota</taxon>
        <taxon>Agaricomycotina</taxon>
        <taxon>Agaricomycetes</taxon>
        <taxon>Polyporales</taxon>
        <taxon>Sparassidaceae</taxon>
        <taxon>Sparassis</taxon>
    </lineage>
</organism>